<comment type="caution">
    <text evidence="5">The sequence shown here is derived from an EMBL/GenBank/DDBJ whole genome shotgun (WGS) entry which is preliminary data.</text>
</comment>
<dbReference type="GO" id="GO:0031418">
    <property type="term" value="F:L-ascorbic acid binding"/>
    <property type="evidence" value="ECO:0007669"/>
    <property type="project" value="UniProtKB-KW"/>
</dbReference>
<organism evidence="5 6">
    <name type="scientific">Mucuna pruriens</name>
    <name type="common">Velvet bean</name>
    <name type="synonym">Dolichos pruriens</name>
    <dbReference type="NCBI Taxonomy" id="157652"/>
    <lineage>
        <taxon>Eukaryota</taxon>
        <taxon>Viridiplantae</taxon>
        <taxon>Streptophyta</taxon>
        <taxon>Embryophyta</taxon>
        <taxon>Tracheophyta</taxon>
        <taxon>Spermatophyta</taxon>
        <taxon>Magnoliopsida</taxon>
        <taxon>eudicotyledons</taxon>
        <taxon>Gunneridae</taxon>
        <taxon>Pentapetalae</taxon>
        <taxon>rosids</taxon>
        <taxon>fabids</taxon>
        <taxon>Fabales</taxon>
        <taxon>Fabaceae</taxon>
        <taxon>Papilionoideae</taxon>
        <taxon>50 kb inversion clade</taxon>
        <taxon>NPAAA clade</taxon>
        <taxon>indigoferoid/millettioid clade</taxon>
        <taxon>Phaseoleae</taxon>
        <taxon>Mucuna</taxon>
    </lineage>
</organism>
<dbReference type="SUPFAM" id="SSF51197">
    <property type="entry name" value="Clavaminate synthase-like"/>
    <property type="match status" value="1"/>
</dbReference>
<dbReference type="Proteomes" id="UP000257109">
    <property type="component" value="Unassembled WGS sequence"/>
</dbReference>
<evidence type="ECO:0000256" key="1">
    <source>
        <dbReference type="ARBA" id="ARBA00022723"/>
    </source>
</evidence>
<evidence type="ECO:0000256" key="3">
    <source>
        <dbReference type="ARBA" id="ARBA00023004"/>
    </source>
</evidence>
<dbReference type="EMBL" id="QJKJ01003015">
    <property type="protein sequence ID" value="RDY00356.1"/>
    <property type="molecule type" value="Genomic_DNA"/>
</dbReference>
<dbReference type="Pfam" id="PF14226">
    <property type="entry name" value="DIOX_N"/>
    <property type="match status" value="1"/>
</dbReference>
<gene>
    <name evidence="5" type="primary">SRG1</name>
    <name evidence="5" type="ORF">CR513_16467</name>
</gene>
<name>A0A371HC35_MUCPR</name>
<protein>
    <submittedName>
        <fullName evidence="5">Protein SRG1</fullName>
    </submittedName>
</protein>
<dbReference type="GO" id="GO:0046872">
    <property type="term" value="F:metal ion binding"/>
    <property type="evidence" value="ECO:0007669"/>
    <property type="project" value="UniProtKB-KW"/>
</dbReference>
<evidence type="ECO:0000259" key="4">
    <source>
        <dbReference type="Pfam" id="PF14226"/>
    </source>
</evidence>
<dbReference type="InterPro" id="IPR026992">
    <property type="entry name" value="DIOX_N"/>
</dbReference>
<proteinExistence type="predicted"/>
<dbReference type="OrthoDB" id="288590at2759"/>
<dbReference type="Gene3D" id="2.60.120.330">
    <property type="entry name" value="B-lactam Antibiotic, Isopenicillin N Synthase, Chain"/>
    <property type="match status" value="1"/>
</dbReference>
<evidence type="ECO:0000256" key="2">
    <source>
        <dbReference type="ARBA" id="ARBA00022896"/>
    </source>
</evidence>
<keyword evidence="6" id="KW-1185">Reference proteome</keyword>
<keyword evidence="2" id="KW-0847">Vitamin C</keyword>
<dbReference type="InterPro" id="IPR050295">
    <property type="entry name" value="Plant_2OG-oxidoreductases"/>
</dbReference>
<dbReference type="PANTHER" id="PTHR47991">
    <property type="entry name" value="OXOGLUTARATE/IRON-DEPENDENT DIOXYGENASE"/>
    <property type="match status" value="1"/>
</dbReference>
<evidence type="ECO:0000313" key="5">
    <source>
        <dbReference type="EMBL" id="RDY00356.1"/>
    </source>
</evidence>
<feature type="non-terminal residue" evidence="5">
    <location>
        <position position="1"/>
    </location>
</feature>
<dbReference type="InterPro" id="IPR027443">
    <property type="entry name" value="IPNS-like_sf"/>
</dbReference>
<feature type="domain" description="Non-haem dioxygenase N-terminal" evidence="4">
    <location>
        <begin position="47"/>
        <end position="144"/>
    </location>
</feature>
<evidence type="ECO:0000313" key="6">
    <source>
        <dbReference type="Proteomes" id="UP000257109"/>
    </source>
</evidence>
<keyword evidence="1" id="KW-0479">Metal-binding</keyword>
<reference evidence="5" key="1">
    <citation type="submission" date="2018-05" db="EMBL/GenBank/DDBJ databases">
        <title>Draft genome of Mucuna pruriens seed.</title>
        <authorList>
            <person name="Nnadi N.E."/>
            <person name="Vos R."/>
            <person name="Hasami M.H."/>
            <person name="Devisetty U.K."/>
            <person name="Aguiy J.C."/>
        </authorList>
    </citation>
    <scope>NUCLEOTIDE SEQUENCE [LARGE SCALE GENOMIC DNA]</scope>
    <source>
        <strain evidence="5">JCA_2017</strain>
    </source>
</reference>
<dbReference type="AlphaFoldDB" id="A0A371HC35"/>
<accession>A0A371HC35</accession>
<sequence>MEVRGVGVAVPYVQEIVKESLRSVPERYVRAQHERAILSSTIPLPEIPIIDLRKLLSQDDKGPQLEKLHYACKEWGFFQVINHGVSSSVVENVKRGTKELFNLPMEEKRKFGQREGEMEGYGQAFVVSDEQKLEWADIWKMHEYHI</sequence>
<keyword evidence="3" id="KW-0408">Iron</keyword>